<dbReference type="AlphaFoldDB" id="G5RTM3"/>
<organism evidence="1 2">
    <name type="scientific">Salmonella enterica subsp. enterica serovar Urbana str. R8-2977</name>
    <dbReference type="NCBI Taxonomy" id="913084"/>
    <lineage>
        <taxon>Bacteria</taxon>
        <taxon>Pseudomonadati</taxon>
        <taxon>Pseudomonadota</taxon>
        <taxon>Gammaproteobacteria</taxon>
        <taxon>Enterobacterales</taxon>
        <taxon>Enterobacteriaceae</taxon>
        <taxon>Salmonella</taxon>
    </lineage>
</organism>
<dbReference type="Proteomes" id="UP000004776">
    <property type="component" value="Unassembled WGS sequence"/>
</dbReference>
<sequence>MIGSALFDIAGFVPQSALKSRNYMEPQPPRLKPGKILDTLGAMQKSLTRASQRIAQ</sequence>
<reference evidence="1 2" key="1">
    <citation type="journal article" date="2011" name="BMC Genomics">
        <title>Genome sequencing reveals diversification of virulence factor content and possible host adaptation in distinct subpopulations of Salmonella enterica.</title>
        <authorList>
            <person name="den Bakker H.C."/>
            <person name="Moreno Switt A.I."/>
            <person name="Govoni G."/>
            <person name="Cummings C.A."/>
            <person name="Ranieri M.L."/>
            <person name="Degoricija L."/>
            <person name="Hoelzer K."/>
            <person name="Rodriguez-Rivera L.D."/>
            <person name="Brown S."/>
            <person name="Bolchacova E."/>
            <person name="Furtado M.R."/>
            <person name="Wiedmann M."/>
        </authorList>
    </citation>
    <scope>NUCLEOTIDE SEQUENCE [LARGE SCALE GENOMIC DNA]</scope>
    <source>
        <strain evidence="1 2">R8-2977</strain>
    </source>
</reference>
<gene>
    <name evidence="1" type="ORF">LTSEURB_1652</name>
</gene>
<dbReference type="EMBL" id="AFCW01000675">
    <property type="protein sequence ID" value="EHD04823.1"/>
    <property type="molecule type" value="Genomic_DNA"/>
</dbReference>
<protein>
    <submittedName>
        <fullName evidence="1">Putative transcriptional regulator</fullName>
    </submittedName>
</protein>
<evidence type="ECO:0000313" key="1">
    <source>
        <dbReference type="EMBL" id="EHD04823.1"/>
    </source>
</evidence>
<accession>G5RTM3</accession>
<proteinExistence type="predicted"/>
<evidence type="ECO:0000313" key="2">
    <source>
        <dbReference type="Proteomes" id="UP000004776"/>
    </source>
</evidence>
<comment type="caution">
    <text evidence="1">The sequence shown here is derived from an EMBL/GenBank/DDBJ whole genome shotgun (WGS) entry which is preliminary data.</text>
</comment>
<name>G5RTM3_SALET</name>